<sequence>MKQRLEVKAALSIDDAGTVTGIAWPFSTPDRVGDMIQKGAITAPASLPMLFAHDQAQVIGVWDQIAETPNGLSVKGRLLVDEVERAREVRAMIRAKAVTGLSIGFVTKSAKPRQRGRMITALDLHEISVVAVPSHPGAQITSIKAADATALNKETFMEDELENIETKADPVISPDELAELKALKNDVATIKAKLNRPSAANNNQPRAVNDNGFERKAFTDYLRTGRVEEKALAFGTPSTGGILAPDETAKTILEKLAEFSPVRSLAASISMSGPLLQLPRLVDEVEPEEVTETGDRPESEPSFEQIDLKPFEMAVVVPVTRVLLEDAQIDLESYLSNHIARRFGQKEAAWFVKGNGTSQAEGVLTSAEVSAHEVEQIDADALIDLFYSIKTGYSARGAWLMNRGTMAVVRKLKDADGSYLWQPSIAADVPPTLLGRPVYEAIDMPNVAAEATPIVFGDFASGYTIADRVGFSTLRDELTGAGNGIIKLHARRRVGGRVVLGEALTKLKIAA</sequence>
<dbReference type="AlphaFoldDB" id="A0A7V7VXJ5"/>
<dbReference type="Pfam" id="PF05065">
    <property type="entry name" value="Phage_capsid"/>
    <property type="match status" value="1"/>
</dbReference>
<name>A0A7V7VXJ5_9HYPH</name>
<dbReference type="EMBL" id="WBVY01000001">
    <property type="protein sequence ID" value="KAB2658791.1"/>
    <property type="molecule type" value="Genomic_DNA"/>
</dbReference>
<reference evidence="7 8" key="1">
    <citation type="submission" date="2019-09" db="EMBL/GenBank/DDBJ databases">
        <title>Taxonomic organization of the family Brucellaceae based on a phylogenomic approach.</title>
        <authorList>
            <person name="Leclercq S."/>
            <person name="Cloeckaert A."/>
            <person name="Zygmunt M.S."/>
        </authorList>
    </citation>
    <scope>NUCLEOTIDE SEQUENCE [LARGE SCALE GENOMIC DNA]</scope>
    <source>
        <strain evidence="7 8">TA93</strain>
    </source>
</reference>
<evidence type="ECO:0000256" key="2">
    <source>
        <dbReference type="ARBA" id="ARBA00022612"/>
    </source>
</evidence>
<feature type="domain" description="Phage capsid-like C-terminal" evidence="6">
    <location>
        <begin position="240"/>
        <end position="508"/>
    </location>
</feature>
<feature type="domain" description="Prohead serine protease" evidence="5">
    <location>
        <begin position="6"/>
        <end position="144"/>
    </location>
</feature>
<keyword evidence="4" id="KW-0378">Hydrolase</keyword>
<evidence type="ECO:0000259" key="5">
    <source>
        <dbReference type="Pfam" id="PF04586"/>
    </source>
</evidence>
<accession>A0A7V7VXJ5</accession>
<comment type="subcellular location">
    <subcellularLocation>
        <location evidence="1">Virion</location>
    </subcellularLocation>
</comment>
<dbReference type="Pfam" id="PF04586">
    <property type="entry name" value="Peptidase_S78"/>
    <property type="match status" value="1"/>
</dbReference>
<dbReference type="InterPro" id="IPR006433">
    <property type="entry name" value="Prohead_protease"/>
</dbReference>
<evidence type="ECO:0000256" key="4">
    <source>
        <dbReference type="ARBA" id="ARBA00022801"/>
    </source>
</evidence>
<keyword evidence="2" id="KW-1188">Viral release from host cell</keyword>
<proteinExistence type="predicted"/>
<protein>
    <submittedName>
        <fullName evidence="7">Phage major capsid protein</fullName>
    </submittedName>
</protein>
<dbReference type="SUPFAM" id="SSF56563">
    <property type="entry name" value="Major capsid protein gp5"/>
    <property type="match status" value="1"/>
</dbReference>
<dbReference type="NCBIfam" id="TIGR01543">
    <property type="entry name" value="proheadase_HK97"/>
    <property type="match status" value="1"/>
</dbReference>
<evidence type="ECO:0000259" key="6">
    <source>
        <dbReference type="Pfam" id="PF05065"/>
    </source>
</evidence>
<dbReference type="InterPro" id="IPR054612">
    <property type="entry name" value="Phage_capsid-like_C"/>
</dbReference>
<evidence type="ECO:0000313" key="8">
    <source>
        <dbReference type="Proteomes" id="UP000460650"/>
    </source>
</evidence>
<comment type="caution">
    <text evidence="7">The sequence shown here is derived from an EMBL/GenBank/DDBJ whole genome shotgun (WGS) entry which is preliminary data.</text>
</comment>
<dbReference type="Gene3D" id="3.30.2400.10">
    <property type="entry name" value="Major capsid protein gp5"/>
    <property type="match status" value="1"/>
</dbReference>
<dbReference type="InterPro" id="IPR024455">
    <property type="entry name" value="Phage_capsid"/>
</dbReference>
<dbReference type="RefSeq" id="WP_151643102.1">
    <property type="nucleotide sequence ID" value="NZ_WBVY01000001.1"/>
</dbReference>
<dbReference type="Proteomes" id="UP000460650">
    <property type="component" value="Unassembled WGS sequence"/>
</dbReference>
<dbReference type="GO" id="GO:0008233">
    <property type="term" value="F:peptidase activity"/>
    <property type="evidence" value="ECO:0007669"/>
    <property type="project" value="UniProtKB-KW"/>
</dbReference>
<evidence type="ECO:0000256" key="3">
    <source>
        <dbReference type="ARBA" id="ARBA00022670"/>
    </source>
</evidence>
<keyword evidence="3" id="KW-0645">Protease</keyword>
<gene>
    <name evidence="7" type="ORF">F9K94_00905</name>
</gene>
<dbReference type="InterPro" id="IPR054613">
    <property type="entry name" value="Peptidase_S78_dom"/>
</dbReference>
<dbReference type="GO" id="GO:0006508">
    <property type="term" value="P:proteolysis"/>
    <property type="evidence" value="ECO:0007669"/>
    <property type="project" value="UniProtKB-KW"/>
</dbReference>
<dbReference type="NCBIfam" id="TIGR01554">
    <property type="entry name" value="major_cap_HK97"/>
    <property type="match status" value="1"/>
</dbReference>
<evidence type="ECO:0000256" key="1">
    <source>
        <dbReference type="ARBA" id="ARBA00004328"/>
    </source>
</evidence>
<organism evidence="7 8">
    <name type="scientific">Brucella tritici</name>
    <dbReference type="NCBI Taxonomy" id="94626"/>
    <lineage>
        <taxon>Bacteria</taxon>
        <taxon>Pseudomonadati</taxon>
        <taxon>Pseudomonadota</taxon>
        <taxon>Alphaproteobacteria</taxon>
        <taxon>Hyphomicrobiales</taxon>
        <taxon>Brucellaceae</taxon>
        <taxon>Brucella/Ochrobactrum group</taxon>
        <taxon>Brucella</taxon>
    </lineage>
</organism>
<evidence type="ECO:0000313" key="7">
    <source>
        <dbReference type="EMBL" id="KAB2658791.1"/>
    </source>
</evidence>